<feature type="binding site" evidence="12">
    <location>
        <position position="702"/>
    </location>
    <ligand>
        <name>[4Fe-4S] cluster</name>
        <dbReference type="ChEBI" id="CHEBI:49883"/>
        <label>2</label>
    </ligand>
</feature>
<dbReference type="InterPro" id="IPR017896">
    <property type="entry name" value="4Fe4S_Fe-S-bd"/>
</dbReference>
<dbReference type="PIRSF" id="PIRSF000159">
    <property type="entry name" value="NifJ"/>
    <property type="match status" value="1"/>
</dbReference>
<keyword evidence="7 12" id="KW-0408">Iron</keyword>
<evidence type="ECO:0000256" key="8">
    <source>
        <dbReference type="ARBA" id="ARBA00023014"/>
    </source>
</evidence>
<reference evidence="14 15" key="1">
    <citation type="submission" date="2009-06" db="EMBL/GenBank/DDBJ databases">
        <title>The draft genome of Clostridium carboxidivorans P7.</title>
        <authorList>
            <consortium name="US DOE Joint Genome Institute (JGI-PGF)"/>
            <person name="Lucas S."/>
            <person name="Copeland A."/>
            <person name="Lapidus A."/>
            <person name="Glavina del Rio T."/>
            <person name="Tice H."/>
            <person name="Bruce D."/>
            <person name="Goodwin L."/>
            <person name="Pitluck S."/>
            <person name="Larimer F."/>
            <person name="Land M.L."/>
            <person name="Hauser L."/>
            <person name="Hemme C.L."/>
        </authorList>
    </citation>
    <scope>NUCLEOTIDE SEQUENCE [LARGE SCALE GENOMIC DNA]</scope>
    <source>
        <strain evidence="14 15">P7</strain>
    </source>
</reference>
<dbReference type="FunFam" id="3.40.50.970:FF:000041">
    <property type="entry name" value="Pyruvate:ferredoxin (Flavodoxin) oxidoreductase"/>
    <property type="match status" value="1"/>
</dbReference>
<dbReference type="STRING" id="536227.Ccar_01615"/>
<evidence type="ECO:0000256" key="4">
    <source>
        <dbReference type="ARBA" id="ARBA00022723"/>
    </source>
</evidence>
<dbReference type="Pfam" id="PF10371">
    <property type="entry name" value="EKR"/>
    <property type="match status" value="1"/>
</dbReference>
<dbReference type="PATRIC" id="fig|536227.13.peg.349"/>
<dbReference type="NCBIfam" id="TIGR02176">
    <property type="entry name" value="pyruv_ox_red"/>
    <property type="match status" value="1"/>
</dbReference>
<dbReference type="SUPFAM" id="SSF52922">
    <property type="entry name" value="TK C-terminal domain-like"/>
    <property type="match status" value="1"/>
</dbReference>
<dbReference type="GO" id="GO:0030976">
    <property type="term" value="F:thiamine pyrophosphate binding"/>
    <property type="evidence" value="ECO:0007669"/>
    <property type="project" value="InterPro"/>
</dbReference>
<dbReference type="InterPro" id="IPR009014">
    <property type="entry name" value="Transketo_C/PFOR_II"/>
</dbReference>
<feature type="binding site" evidence="10">
    <location>
        <position position="819"/>
    </location>
    <ligand>
        <name>thiamine diphosphate</name>
        <dbReference type="ChEBI" id="CHEBI:58937"/>
    </ligand>
</feature>
<accession>C6PQ08</accession>
<dbReference type="KEGG" id="cck:Ccar_01615"/>
<feature type="domain" description="4Fe-4S ferredoxin-type" evidence="13">
    <location>
        <begin position="683"/>
        <end position="712"/>
    </location>
</feature>
<evidence type="ECO:0000256" key="12">
    <source>
        <dbReference type="PIRSR" id="PIRSR000159-50"/>
    </source>
</evidence>
<dbReference type="Gene3D" id="3.30.70.20">
    <property type="match status" value="1"/>
</dbReference>
<feature type="binding site" evidence="12">
    <location>
        <position position="817"/>
    </location>
    <ligand>
        <name>[4Fe-4S] cluster</name>
        <dbReference type="ChEBI" id="CHEBI:49883"/>
        <label>3</label>
    </ligand>
</feature>
<dbReference type="PANTHER" id="PTHR32154:SF0">
    <property type="entry name" value="PYRUVATE-FLAVODOXIN OXIDOREDUCTASE-RELATED"/>
    <property type="match status" value="1"/>
</dbReference>
<dbReference type="Gene3D" id="3.40.920.10">
    <property type="entry name" value="Pyruvate-ferredoxin oxidoreductase, PFOR, domain III"/>
    <property type="match status" value="1"/>
</dbReference>
<feature type="binding site" evidence="10">
    <location>
        <position position="65"/>
    </location>
    <ligand>
        <name>thiamine diphosphate</name>
        <dbReference type="ChEBI" id="CHEBI:58937"/>
    </ligand>
</feature>
<comment type="similarity">
    <text evidence="1 9">Belongs to the pyruvate:ferredoxin/flavodoxin oxidoreductase family.</text>
</comment>
<evidence type="ECO:0000256" key="2">
    <source>
        <dbReference type="ARBA" id="ARBA00022448"/>
    </source>
</evidence>
<evidence type="ECO:0000313" key="15">
    <source>
        <dbReference type="Proteomes" id="UP000004198"/>
    </source>
</evidence>
<feature type="binding site" evidence="12">
    <location>
        <position position="695"/>
    </location>
    <ligand>
        <name>[4Fe-4S] cluster</name>
        <dbReference type="ChEBI" id="CHEBI:49883"/>
        <label>1</label>
    </ligand>
</feature>
<dbReference type="InterPro" id="IPR011895">
    <property type="entry name" value="Pyrv_flavodox_OxRed"/>
</dbReference>
<protein>
    <recommendedName>
        <fullName evidence="9">Pyruvate:ferredoxin oxidoreductase</fullName>
        <ecNumber evidence="9">1.2.7.1</ecNumber>
    </recommendedName>
    <alternativeName>
        <fullName evidence="9">Pyruvate synthase</fullName>
    </alternativeName>
</protein>
<dbReference type="FunFam" id="3.40.50.920:FF:000007">
    <property type="entry name" value="Pyruvate:ferredoxin (Flavodoxin) oxidoreductase"/>
    <property type="match status" value="1"/>
</dbReference>
<feature type="binding site" evidence="12">
    <location>
        <position position="1074"/>
    </location>
    <ligand>
        <name>[4Fe-4S] cluster</name>
        <dbReference type="ChEBI" id="CHEBI:49883"/>
        <label>3</label>
    </ligand>
</feature>
<name>C6PQ08_9CLOT</name>
<dbReference type="Pfam" id="PF01855">
    <property type="entry name" value="POR_N"/>
    <property type="match status" value="1"/>
</dbReference>
<dbReference type="Pfam" id="PF01558">
    <property type="entry name" value="POR"/>
    <property type="match status" value="1"/>
</dbReference>
<keyword evidence="2 9" id="KW-0813">Transport</keyword>
<dbReference type="InterPro" id="IPR029061">
    <property type="entry name" value="THDP-binding"/>
</dbReference>
<dbReference type="PROSITE" id="PS51379">
    <property type="entry name" value="4FE4S_FER_2"/>
    <property type="match status" value="2"/>
</dbReference>
<proteinExistence type="inferred from homology"/>
<dbReference type="GO" id="GO:0022900">
    <property type="term" value="P:electron transport chain"/>
    <property type="evidence" value="ECO:0007669"/>
    <property type="project" value="InterPro"/>
</dbReference>
<feature type="domain" description="4Fe-4S ferredoxin-type" evidence="13">
    <location>
        <begin position="737"/>
        <end position="768"/>
    </location>
</feature>
<dbReference type="Proteomes" id="UP000004198">
    <property type="component" value="Unassembled WGS sequence"/>
</dbReference>
<dbReference type="EC" id="1.2.7.1" evidence="9"/>
<comment type="cofactor">
    <cofactor evidence="12">
        <name>[4Fe-4S] cluster</name>
        <dbReference type="ChEBI" id="CHEBI:49883"/>
    </cofactor>
    <text evidence="12">Binds 3 [4Fe-4S] clusters per subunit.</text>
</comment>
<dbReference type="AlphaFoldDB" id="C6PQ08"/>
<dbReference type="eggNOG" id="COG0674">
    <property type="taxonomic scope" value="Bacteria"/>
</dbReference>
<dbReference type="PROSITE" id="PS00198">
    <property type="entry name" value="4FE4S_FER_1"/>
    <property type="match status" value="1"/>
</dbReference>
<comment type="catalytic activity">
    <reaction evidence="9">
        <text>2 oxidized [2Fe-2S]-[ferredoxin] + pyruvate + CoA = 2 reduced [2Fe-2S]-[ferredoxin] + acetyl-CoA + CO2 + H(+)</text>
        <dbReference type="Rhea" id="RHEA:12765"/>
        <dbReference type="Rhea" id="RHEA-COMP:10000"/>
        <dbReference type="Rhea" id="RHEA-COMP:10001"/>
        <dbReference type="ChEBI" id="CHEBI:15361"/>
        <dbReference type="ChEBI" id="CHEBI:15378"/>
        <dbReference type="ChEBI" id="CHEBI:16526"/>
        <dbReference type="ChEBI" id="CHEBI:33737"/>
        <dbReference type="ChEBI" id="CHEBI:33738"/>
        <dbReference type="ChEBI" id="CHEBI:57287"/>
        <dbReference type="ChEBI" id="CHEBI:57288"/>
        <dbReference type="EC" id="1.2.7.1"/>
    </reaction>
</comment>
<dbReference type="InterPro" id="IPR002880">
    <property type="entry name" value="Pyrv_Fd/Flavodoxin_OxRdtase_N"/>
</dbReference>
<dbReference type="CDD" id="cd07034">
    <property type="entry name" value="TPP_PYR_PFOR_IOR-alpha_like"/>
    <property type="match status" value="1"/>
</dbReference>
<dbReference type="EMBL" id="ACVI01000010">
    <property type="protein sequence ID" value="EET88675.1"/>
    <property type="molecule type" value="Genomic_DNA"/>
</dbReference>
<comment type="caution">
    <text evidence="14">The sequence shown here is derived from an EMBL/GenBank/DDBJ whole genome shotgun (WGS) entry which is preliminary data.</text>
</comment>
<feature type="site" description="Important for catalytic activity" evidence="11">
    <location>
        <position position="999"/>
    </location>
</feature>
<dbReference type="PANTHER" id="PTHR32154">
    <property type="entry name" value="PYRUVATE-FLAVODOXIN OXIDOREDUCTASE-RELATED"/>
    <property type="match status" value="1"/>
</dbReference>
<feature type="binding site" evidence="12">
    <location>
        <position position="752"/>
    </location>
    <ligand>
        <name>[4Fe-4S] cluster</name>
        <dbReference type="ChEBI" id="CHEBI:49883"/>
        <label>2</label>
    </ligand>
</feature>
<dbReference type="InterPro" id="IPR019456">
    <property type="entry name" value="Pyrv-flavodox_OxRtase_EKR"/>
</dbReference>
<dbReference type="Gene3D" id="3.40.50.970">
    <property type="match status" value="2"/>
</dbReference>
<evidence type="ECO:0000259" key="13">
    <source>
        <dbReference type="PROSITE" id="PS51379"/>
    </source>
</evidence>
<evidence type="ECO:0000256" key="7">
    <source>
        <dbReference type="ARBA" id="ARBA00023004"/>
    </source>
</evidence>
<keyword evidence="3 12" id="KW-0004">4Fe-4S</keyword>
<dbReference type="GO" id="GO:0051539">
    <property type="term" value="F:4 iron, 4 sulfur cluster binding"/>
    <property type="evidence" value="ECO:0007669"/>
    <property type="project" value="UniProtKB-KW"/>
</dbReference>
<keyword evidence="15" id="KW-1185">Reference proteome</keyword>
<dbReference type="InterPro" id="IPR002869">
    <property type="entry name" value="Pyrv_flavodox_OxRed_cen"/>
</dbReference>
<dbReference type="eggNOG" id="COG1014">
    <property type="taxonomic scope" value="Bacteria"/>
</dbReference>
<gene>
    <name evidence="14" type="ORF">CcarbDRAFT_0930</name>
</gene>
<dbReference type="SUPFAM" id="SSF52518">
    <property type="entry name" value="Thiamin diphosphate-binding fold (THDP-binding)"/>
    <property type="match status" value="2"/>
</dbReference>
<dbReference type="Pfam" id="PF02775">
    <property type="entry name" value="TPP_enzyme_C"/>
    <property type="match status" value="1"/>
</dbReference>
<dbReference type="FunFam" id="3.40.920.10:FF:000001">
    <property type="entry name" value="Pyruvate:ferredoxin (Flavodoxin) oxidoreductase"/>
    <property type="match status" value="1"/>
</dbReference>
<feature type="site" description="Important for catalytic activity" evidence="11">
    <location>
        <position position="65"/>
    </location>
</feature>
<dbReference type="InterPro" id="IPR017900">
    <property type="entry name" value="4Fe4S_Fe_S_CS"/>
</dbReference>
<feature type="binding site" evidence="12">
    <location>
        <position position="698"/>
    </location>
    <ligand>
        <name>[4Fe-4S] cluster</name>
        <dbReference type="ChEBI" id="CHEBI:49883"/>
        <label>1</label>
    </ligand>
</feature>
<evidence type="ECO:0000256" key="9">
    <source>
        <dbReference type="PIRNR" id="PIRNR000159"/>
    </source>
</evidence>
<keyword evidence="5 9" id="KW-0249">Electron transport</keyword>
<feature type="binding site" evidence="10">
    <location>
        <position position="842"/>
    </location>
    <ligand>
        <name>thiamine diphosphate</name>
        <dbReference type="ChEBI" id="CHEBI:58937"/>
    </ligand>
</feature>
<organism evidence="14 15">
    <name type="scientific">Clostridium carboxidivorans P7</name>
    <dbReference type="NCBI Taxonomy" id="536227"/>
    <lineage>
        <taxon>Bacteria</taxon>
        <taxon>Bacillati</taxon>
        <taxon>Bacillota</taxon>
        <taxon>Clostridia</taxon>
        <taxon>Eubacteriales</taxon>
        <taxon>Clostridiaceae</taxon>
        <taxon>Clostridium</taxon>
    </lineage>
</organism>
<dbReference type="InterPro" id="IPR050722">
    <property type="entry name" value="Pyruvate:ferred/Flavod_OxRd"/>
</dbReference>
<evidence type="ECO:0000256" key="3">
    <source>
        <dbReference type="ARBA" id="ARBA00022485"/>
    </source>
</evidence>
<dbReference type="Gene3D" id="4.10.780.10">
    <property type="entry name" value="Pyruvate-flavodoxin oxidoreductase, EKR domain"/>
    <property type="match status" value="1"/>
</dbReference>
<dbReference type="InterPro" id="IPR037112">
    <property type="entry name" value="Pyrv-flavodox_OxR_EKR_sf"/>
</dbReference>
<feature type="binding site" evidence="10">
    <location>
        <position position="32"/>
    </location>
    <ligand>
        <name>pyruvate</name>
        <dbReference type="ChEBI" id="CHEBI:15361"/>
    </ligand>
</feature>
<feature type="binding site" evidence="12">
    <location>
        <position position="746"/>
    </location>
    <ligand>
        <name>[4Fe-4S] cluster</name>
        <dbReference type="ChEBI" id="CHEBI:49883"/>
        <label>2</label>
    </ligand>
</feature>
<feature type="binding site" evidence="10">
    <location>
        <begin position="965"/>
        <end position="968"/>
    </location>
    <ligand>
        <name>thiamine diphosphate</name>
        <dbReference type="ChEBI" id="CHEBI:58937"/>
    </ligand>
</feature>
<dbReference type="GO" id="GO:0005506">
    <property type="term" value="F:iron ion binding"/>
    <property type="evidence" value="ECO:0007669"/>
    <property type="project" value="InterPro"/>
</dbReference>
<dbReference type="CDD" id="cd03377">
    <property type="entry name" value="TPP_PFOR_PNO"/>
    <property type="match status" value="1"/>
</dbReference>
<keyword evidence="8 12" id="KW-0411">Iron-sulfur</keyword>
<dbReference type="Gene3D" id="3.40.50.920">
    <property type="match status" value="1"/>
</dbReference>
<evidence type="ECO:0000256" key="5">
    <source>
        <dbReference type="ARBA" id="ARBA00022982"/>
    </source>
</evidence>
<keyword evidence="6 9" id="KW-0560">Oxidoreductase</keyword>
<dbReference type="RefSeq" id="WP_007059815.1">
    <property type="nucleotide sequence ID" value="NZ_ACVI01000010.1"/>
</dbReference>
<dbReference type="SUPFAM" id="SSF53323">
    <property type="entry name" value="Pyruvate-ferredoxin oxidoreductase, PFOR, domain III"/>
    <property type="match status" value="1"/>
</dbReference>
<feature type="binding site" evidence="10">
    <location>
        <position position="115"/>
    </location>
    <ligand>
        <name>pyruvate</name>
        <dbReference type="ChEBI" id="CHEBI:15361"/>
    </ligand>
</feature>
<feature type="binding site" evidence="12">
    <location>
        <position position="692"/>
    </location>
    <ligand>
        <name>[4Fe-4S] cluster</name>
        <dbReference type="ChEBI" id="CHEBI:49883"/>
        <label>1</label>
    </ligand>
</feature>
<feature type="binding site" evidence="12">
    <location>
        <position position="749"/>
    </location>
    <ligand>
        <name>[4Fe-4S] cluster</name>
        <dbReference type="ChEBI" id="CHEBI:49883"/>
        <label>2</label>
    </ligand>
</feature>
<dbReference type="Pfam" id="PF17147">
    <property type="entry name" value="PFOR_II"/>
    <property type="match status" value="1"/>
</dbReference>
<keyword evidence="14" id="KW-0670">Pyruvate</keyword>
<dbReference type="FunFam" id="3.40.50.970:FF:000012">
    <property type="entry name" value="Pyruvate:ferredoxin (Flavodoxin) oxidoreductase"/>
    <property type="match status" value="1"/>
</dbReference>
<evidence type="ECO:0000256" key="6">
    <source>
        <dbReference type="ARBA" id="ARBA00023002"/>
    </source>
</evidence>
<dbReference type="eggNOG" id="COG1013">
    <property type="taxonomic scope" value="Bacteria"/>
</dbReference>
<feature type="binding site" evidence="12">
    <location>
        <position position="842"/>
    </location>
    <ligand>
        <name>[4Fe-4S] cluster</name>
        <dbReference type="ChEBI" id="CHEBI:49883"/>
        <label>3</label>
    </ligand>
</feature>
<feature type="binding site" evidence="12">
    <location>
        <position position="756"/>
    </location>
    <ligand>
        <name>[4Fe-4S] cluster</name>
        <dbReference type="ChEBI" id="CHEBI:49883"/>
        <label>1</label>
    </ligand>
</feature>
<sequence length="1172" mass="129280">MVKRRTETMDGNTAAAYASYAFTDVAAIYPITPSSTMAAVVDAWSSKGKKNLFGETVLVKEMQSEGGAAGTLHGSLQSGALTSTYTASQGLLLMIPNMYKVAGELLPAVFHVSARTLASNALSIFGDHQDVMATRQTGFTLLASSSVQQVMDLGAVAHLSAIKSRIPVLHFFDGFRTSHEVQKIEVLEYDELDKILDHDAVKAFRDNALSPNRPVLRGTTQNPDIFFQMREAINKYYDTVPGIVQSYMDEINKLTGRNYKLFNYYGDEDAENIVVAMGSGCETISEVVDYLNSKGEKVGLLEVHLYRPFVPEYLLKSIPKSVKKIAVLDRTKEPGSNGEPLYIDVRNAFYNAENAPLIVGGRYGLSSKDFKPNDVLSVFNNLKLDKPMNDFTVSIIDDVTHKSLPLSEESINPTPEGTIACKFWGYGSDGTVSANKSAIKIIGNNTDYYAQAYFAYDSKKSGGLTVSHLRFGESPIKEPYEITNADFIACHNQSYVNKYELLAGIKKNGKFLLNCIWSEEELGNQLPASLKRAIANNNVEFYIIDAVDIAREIGLGGRINMIMQAAFFKLAQIIPVEEVGKFLKKEVEKSYGSKGQNIVDMNNLAIDKGFGSMRKINVPESWKTVEDAKTYIDPNMPEFVEKVILPMNRQEGDKLPVSAFNGREDGTFPLGITAWEKREISITVPKWNSDKCIQCNQCSYVCSHAVIRPTLLTCEELKNAPAGFETVPANGFKNMQYHLAISAQDCTGCGICVVSCPAKEKAIDMNPLAENRDKYITDWDFAKGIVSKDIPKNVAATVKGSQFLKPLIEFSGACAGCGETPYAKLVTQLFGDRMMISNAAGCSTVWGGSPQVSYTTNEKGFGPSWGFSLFEDNAEYGFGMYLGVKKLRTAAQNLAHEAINNGVSTKVEEALTAWLEGFDVSEKTRERADKLTAVLAEEKGNNELLNKMYDNRDYFIKRSHWIFGGDGWAYDIGYGGLDHVLAAGENVNVLVFDTEVYSNTGGQSSKSTPTAAIAEFASGGKKTRKKDLGMMAMSYGYVYVAQISMGADKKQAIKAIIEAENYPGPSLIIAYSPCINHGIKVGMGKSQIQAKDAVECGYWSLYRYNPELADEEKNPFILDSKSPTKDLKEFMMSEVRFASLYKLAPKQAEELFVKAQADAKYRYDKYVDMAKR</sequence>
<evidence type="ECO:0000313" key="14">
    <source>
        <dbReference type="EMBL" id="EET88675.1"/>
    </source>
</evidence>
<evidence type="ECO:0000256" key="1">
    <source>
        <dbReference type="ARBA" id="ARBA00009032"/>
    </source>
</evidence>
<dbReference type="GO" id="GO:0006979">
    <property type="term" value="P:response to oxidative stress"/>
    <property type="evidence" value="ECO:0007669"/>
    <property type="project" value="TreeGrafter"/>
</dbReference>
<evidence type="ECO:0000256" key="11">
    <source>
        <dbReference type="PIRSR" id="PIRSR000159-2"/>
    </source>
</evidence>
<dbReference type="OrthoDB" id="9794954at2"/>
<dbReference type="InterPro" id="IPR011766">
    <property type="entry name" value="TPP_enzyme_TPP-bd"/>
</dbReference>
<dbReference type="SUPFAM" id="SSF54862">
    <property type="entry name" value="4Fe-4S ferredoxins"/>
    <property type="match status" value="1"/>
</dbReference>
<keyword evidence="4 12" id="KW-0479">Metal-binding</keyword>
<dbReference type="InterPro" id="IPR033412">
    <property type="entry name" value="PFOR_II"/>
</dbReference>
<dbReference type="InterPro" id="IPR019752">
    <property type="entry name" value="Pyrv/ketoisovalerate_OxRed_cat"/>
</dbReference>
<feature type="binding site" evidence="12">
    <location>
        <position position="814"/>
    </location>
    <ligand>
        <name>[4Fe-4S] cluster</name>
        <dbReference type="ChEBI" id="CHEBI:49883"/>
        <label>3</label>
    </ligand>
</feature>
<feature type="site" description="Important for catalytic activity" evidence="11">
    <location>
        <position position="115"/>
    </location>
</feature>
<dbReference type="SMART" id="SM00890">
    <property type="entry name" value="EKR"/>
    <property type="match status" value="1"/>
</dbReference>
<evidence type="ECO:0000256" key="10">
    <source>
        <dbReference type="PIRSR" id="PIRSR000159-1"/>
    </source>
</evidence>
<feature type="site" description="Important for catalytic activity" evidence="11">
    <location>
        <position position="32"/>
    </location>
</feature>
<feature type="binding site" evidence="10">
    <location>
        <begin position="994"/>
        <end position="999"/>
    </location>
    <ligand>
        <name>thiamine diphosphate</name>
        <dbReference type="ChEBI" id="CHEBI:58937"/>
    </ligand>
</feature>
<dbReference type="GO" id="GO:0019164">
    <property type="term" value="F:pyruvate synthase activity"/>
    <property type="evidence" value="ECO:0007669"/>
    <property type="project" value="UniProtKB-EC"/>
</dbReference>